<protein>
    <recommendedName>
        <fullName evidence="6">THAP-type domain-containing protein</fullName>
    </recommendedName>
</protein>
<evidence type="ECO:0000256" key="4">
    <source>
        <dbReference type="ARBA" id="ARBA00023125"/>
    </source>
</evidence>
<dbReference type="Proteomes" id="UP001187531">
    <property type="component" value="Unassembled WGS sequence"/>
</dbReference>
<dbReference type="EMBL" id="JAVRJZ010000018">
    <property type="protein sequence ID" value="KAK2708729.1"/>
    <property type="molecule type" value="Genomic_DNA"/>
</dbReference>
<evidence type="ECO:0000313" key="8">
    <source>
        <dbReference type="Proteomes" id="UP001187531"/>
    </source>
</evidence>
<dbReference type="Pfam" id="PF05485">
    <property type="entry name" value="THAP"/>
    <property type="match status" value="1"/>
</dbReference>
<evidence type="ECO:0000256" key="3">
    <source>
        <dbReference type="ARBA" id="ARBA00022833"/>
    </source>
</evidence>
<evidence type="ECO:0000256" key="1">
    <source>
        <dbReference type="ARBA" id="ARBA00022723"/>
    </source>
</evidence>
<evidence type="ECO:0000256" key="5">
    <source>
        <dbReference type="PROSITE-ProRule" id="PRU00309"/>
    </source>
</evidence>
<keyword evidence="1" id="KW-0479">Metal-binding</keyword>
<feature type="non-terminal residue" evidence="7">
    <location>
        <position position="1"/>
    </location>
</feature>
<reference evidence="7" key="1">
    <citation type="submission" date="2023-07" db="EMBL/GenBank/DDBJ databases">
        <title>Chromosome-level genome assembly of Artemia franciscana.</title>
        <authorList>
            <person name="Jo E."/>
        </authorList>
    </citation>
    <scope>NUCLEOTIDE SEQUENCE</scope>
    <source>
        <tissue evidence="7">Whole body</tissue>
    </source>
</reference>
<gene>
    <name evidence="7" type="ORF">QYM36_014360</name>
</gene>
<dbReference type="GO" id="GO:0008270">
    <property type="term" value="F:zinc ion binding"/>
    <property type="evidence" value="ECO:0007669"/>
    <property type="project" value="UniProtKB-KW"/>
</dbReference>
<feature type="domain" description="THAP-type" evidence="6">
    <location>
        <begin position="56"/>
        <end position="141"/>
    </location>
</feature>
<accession>A0AA88HKH3</accession>
<keyword evidence="3" id="KW-0862">Zinc</keyword>
<name>A0AA88HKH3_ARTSF</name>
<comment type="caution">
    <text evidence="7">The sequence shown here is derived from an EMBL/GenBank/DDBJ whole genome shotgun (WGS) entry which is preliminary data.</text>
</comment>
<dbReference type="InterPro" id="IPR006612">
    <property type="entry name" value="THAP_Znf"/>
</dbReference>
<dbReference type="GO" id="GO:0003677">
    <property type="term" value="F:DNA binding"/>
    <property type="evidence" value="ECO:0007669"/>
    <property type="project" value="UniProtKB-UniRule"/>
</dbReference>
<dbReference type="PROSITE" id="PS50950">
    <property type="entry name" value="ZF_THAP"/>
    <property type="match status" value="1"/>
</dbReference>
<dbReference type="SMART" id="SM00980">
    <property type="entry name" value="THAP"/>
    <property type="match status" value="1"/>
</dbReference>
<evidence type="ECO:0000313" key="7">
    <source>
        <dbReference type="EMBL" id="KAK2708729.1"/>
    </source>
</evidence>
<keyword evidence="4 5" id="KW-0238">DNA-binding</keyword>
<sequence length="283" mass="32484">FLCLWHGFSKSFFVMVNNSDTNTKVTNIPLDYLGMNLHLPSTSVPPLVRNTESKLLKSKRKCFVCGNDSLKFPKYTFFGLPKDETRCRDWFRLMNREEMLGAPLDKLRKSKFICQIHFEKRYILDSIKRKILAFNAVPTLKPYSEINDEPRSLKAKDYTSASSTSFLACGLVGTYRSEFKIKSERCDIPSINALTCNTLASTSETQPVWKGTQIKEEADYSQCSWAKYNNKNCDDQVINNNNNDELFSNNNISLGYEAKFDWQTPTPLFNAENIGLEFFGVGW</sequence>
<evidence type="ECO:0000256" key="2">
    <source>
        <dbReference type="ARBA" id="ARBA00022771"/>
    </source>
</evidence>
<proteinExistence type="predicted"/>
<dbReference type="AlphaFoldDB" id="A0AA88HKH3"/>
<organism evidence="7 8">
    <name type="scientific">Artemia franciscana</name>
    <name type="common">Brine shrimp</name>
    <name type="synonym">Artemia sanfranciscana</name>
    <dbReference type="NCBI Taxonomy" id="6661"/>
    <lineage>
        <taxon>Eukaryota</taxon>
        <taxon>Metazoa</taxon>
        <taxon>Ecdysozoa</taxon>
        <taxon>Arthropoda</taxon>
        <taxon>Crustacea</taxon>
        <taxon>Branchiopoda</taxon>
        <taxon>Anostraca</taxon>
        <taxon>Artemiidae</taxon>
        <taxon>Artemia</taxon>
    </lineage>
</organism>
<dbReference type="SUPFAM" id="SSF57716">
    <property type="entry name" value="Glucocorticoid receptor-like (DNA-binding domain)"/>
    <property type="match status" value="1"/>
</dbReference>
<evidence type="ECO:0000259" key="6">
    <source>
        <dbReference type="PROSITE" id="PS50950"/>
    </source>
</evidence>
<dbReference type="SMART" id="SM00692">
    <property type="entry name" value="DM3"/>
    <property type="match status" value="1"/>
</dbReference>
<keyword evidence="2 5" id="KW-0863">Zinc-finger</keyword>
<keyword evidence="8" id="KW-1185">Reference proteome</keyword>